<dbReference type="GO" id="GO:0044877">
    <property type="term" value="F:protein-containing complex binding"/>
    <property type="evidence" value="ECO:0007669"/>
    <property type="project" value="TreeGrafter"/>
</dbReference>
<name>A0A4R7URQ4_9PSEU</name>
<dbReference type="Gene3D" id="3.40.50.720">
    <property type="entry name" value="NAD(P)-binding Rossmann-like Domain"/>
    <property type="match status" value="1"/>
</dbReference>
<dbReference type="SUPFAM" id="SSF51735">
    <property type="entry name" value="NAD(P)-binding Rossmann-fold domains"/>
    <property type="match status" value="1"/>
</dbReference>
<evidence type="ECO:0000259" key="1">
    <source>
        <dbReference type="Pfam" id="PF13460"/>
    </source>
</evidence>
<gene>
    <name evidence="2" type="ORF">CLV71_13324</name>
</gene>
<dbReference type="AlphaFoldDB" id="A0A4R7URQ4"/>
<feature type="domain" description="NAD(P)-binding" evidence="1">
    <location>
        <begin position="7"/>
        <end position="140"/>
    </location>
</feature>
<dbReference type="PANTHER" id="PTHR12126">
    <property type="entry name" value="NADH-UBIQUINONE OXIDOREDUCTASE 39 KDA SUBUNIT-RELATED"/>
    <property type="match status" value="1"/>
</dbReference>
<sequence>MKVLVTGASGFVGRRLGAALVDEGHEVRAMTRRVADYGGVGTPVYGDVQDADSLRTALEGCEAAYYLVHSLDDRRFAERDADAARTFGKAAEASGAERIVYLGGLGDDSGELSEHLGSRREVETLLGEAGVPVTTLRAGIVIGHGGISWEMTRKLVERLPLMVVPQWVHTRCQPIAVADVIHYLVRVLDAPDARGRVFEIGGPDVYSYLDMMRRLSVIEGRFLPMLPALVPMVAPVTWLSAQWIALFAGVDAQTSRNLIDSMNTEMVVRDHGIEEVVPHEPMGFDDAVLAALAERAKETRSDADALR</sequence>
<keyword evidence="3" id="KW-1185">Reference proteome</keyword>
<dbReference type="InterPro" id="IPR036291">
    <property type="entry name" value="NAD(P)-bd_dom_sf"/>
</dbReference>
<dbReference type="PANTHER" id="PTHR12126:SF11">
    <property type="entry name" value="NADH DEHYDROGENASE [UBIQUINONE] 1 ALPHA SUBCOMPLEX SUBUNIT 9, MITOCHONDRIAL"/>
    <property type="match status" value="1"/>
</dbReference>
<comment type="caution">
    <text evidence="2">The sequence shown here is derived from an EMBL/GenBank/DDBJ whole genome shotgun (WGS) entry which is preliminary data.</text>
</comment>
<dbReference type="EMBL" id="SOCP01000033">
    <property type="protein sequence ID" value="TDV35928.1"/>
    <property type="molecule type" value="Genomic_DNA"/>
</dbReference>
<protein>
    <submittedName>
        <fullName evidence="2">Uncharacterized protein YbjT (DUF2867 family)</fullName>
    </submittedName>
</protein>
<dbReference type="InterPro" id="IPR016040">
    <property type="entry name" value="NAD(P)-bd_dom"/>
</dbReference>
<dbReference type="Pfam" id="PF13460">
    <property type="entry name" value="NAD_binding_10"/>
    <property type="match status" value="1"/>
</dbReference>
<evidence type="ECO:0000313" key="2">
    <source>
        <dbReference type="EMBL" id="TDV35928.1"/>
    </source>
</evidence>
<accession>A0A4R7URQ4</accession>
<dbReference type="InterPro" id="IPR051207">
    <property type="entry name" value="ComplexI_NDUFA9_subunit"/>
</dbReference>
<organism evidence="2 3">
    <name type="scientific">Actinophytocola oryzae</name>
    <dbReference type="NCBI Taxonomy" id="502181"/>
    <lineage>
        <taxon>Bacteria</taxon>
        <taxon>Bacillati</taxon>
        <taxon>Actinomycetota</taxon>
        <taxon>Actinomycetes</taxon>
        <taxon>Pseudonocardiales</taxon>
        <taxon>Pseudonocardiaceae</taxon>
    </lineage>
</organism>
<reference evidence="2 3" key="1">
    <citation type="submission" date="2019-03" db="EMBL/GenBank/DDBJ databases">
        <title>Genomic Encyclopedia of Archaeal and Bacterial Type Strains, Phase II (KMG-II): from individual species to whole genera.</title>
        <authorList>
            <person name="Goeker M."/>
        </authorList>
    </citation>
    <scope>NUCLEOTIDE SEQUENCE [LARGE SCALE GENOMIC DNA]</scope>
    <source>
        <strain evidence="2 3">DSM 45499</strain>
    </source>
</reference>
<dbReference type="RefSeq" id="WP_133909318.1">
    <property type="nucleotide sequence ID" value="NZ_SOCP01000033.1"/>
</dbReference>
<dbReference type="OrthoDB" id="9774199at2"/>
<dbReference type="Proteomes" id="UP000294927">
    <property type="component" value="Unassembled WGS sequence"/>
</dbReference>
<proteinExistence type="predicted"/>
<evidence type="ECO:0000313" key="3">
    <source>
        <dbReference type="Proteomes" id="UP000294927"/>
    </source>
</evidence>